<evidence type="ECO:0000313" key="1">
    <source>
        <dbReference type="EMBL" id="CAG8580302.1"/>
    </source>
</evidence>
<dbReference type="EMBL" id="CAJVQC010007515">
    <property type="protein sequence ID" value="CAG8580302.1"/>
    <property type="molecule type" value="Genomic_DNA"/>
</dbReference>
<organism evidence="1 2">
    <name type="scientific">Racocetra persica</name>
    <dbReference type="NCBI Taxonomy" id="160502"/>
    <lineage>
        <taxon>Eukaryota</taxon>
        <taxon>Fungi</taxon>
        <taxon>Fungi incertae sedis</taxon>
        <taxon>Mucoromycota</taxon>
        <taxon>Glomeromycotina</taxon>
        <taxon>Glomeromycetes</taxon>
        <taxon>Diversisporales</taxon>
        <taxon>Gigasporaceae</taxon>
        <taxon>Racocetra</taxon>
    </lineage>
</organism>
<sequence>MPTGQLKVLVVSAKDLPNKDEKGDPYVNVYIESGYVQKTQTIPGDLSPVWNESFTFQVEDGKHKLHLDVYDSDEGKKDDSLGITTIDLKDVFEKGKDEKTVDLSSSSLFFPKAQGKITVQLEFTKK</sequence>
<accession>A0ACA9MDI6</accession>
<protein>
    <submittedName>
        <fullName evidence="1">30466_t:CDS:1</fullName>
    </submittedName>
</protein>
<proteinExistence type="predicted"/>
<name>A0ACA9MDI6_9GLOM</name>
<dbReference type="Proteomes" id="UP000789920">
    <property type="component" value="Unassembled WGS sequence"/>
</dbReference>
<gene>
    <name evidence="1" type="ORF">RPERSI_LOCUS5116</name>
</gene>
<keyword evidence="2" id="KW-1185">Reference proteome</keyword>
<evidence type="ECO:0000313" key="2">
    <source>
        <dbReference type="Proteomes" id="UP000789920"/>
    </source>
</evidence>
<reference evidence="1" key="1">
    <citation type="submission" date="2021-06" db="EMBL/GenBank/DDBJ databases">
        <authorList>
            <person name="Kallberg Y."/>
            <person name="Tangrot J."/>
            <person name="Rosling A."/>
        </authorList>
    </citation>
    <scope>NUCLEOTIDE SEQUENCE</scope>
    <source>
        <strain evidence="1">MA461A</strain>
    </source>
</reference>
<comment type="caution">
    <text evidence="1">The sequence shown here is derived from an EMBL/GenBank/DDBJ whole genome shotgun (WGS) entry which is preliminary data.</text>
</comment>